<protein>
    <submittedName>
        <fullName evidence="4">Por secretion system C-terminal sorting domain-containing protein</fullName>
    </submittedName>
</protein>
<dbReference type="Pfam" id="PF18962">
    <property type="entry name" value="Por_Secre_tail"/>
    <property type="match status" value="1"/>
</dbReference>
<feature type="domain" description="Secretion system C-terminal sorting" evidence="3">
    <location>
        <begin position="391"/>
        <end position="465"/>
    </location>
</feature>
<dbReference type="InterPro" id="IPR011042">
    <property type="entry name" value="6-blade_b-propeller_TolB-like"/>
</dbReference>
<dbReference type="PANTHER" id="PTHR19328:SF13">
    <property type="entry name" value="HIPL1 PROTEIN"/>
    <property type="match status" value="1"/>
</dbReference>
<dbReference type="RefSeq" id="WP_170934818.1">
    <property type="nucleotide sequence ID" value="NZ_FYEW01000002.1"/>
</dbReference>
<evidence type="ECO:0000256" key="1">
    <source>
        <dbReference type="SAM" id="SignalP"/>
    </source>
</evidence>
<feature type="domain" description="Glucose/Sorbosone dehydrogenase" evidence="2">
    <location>
        <begin position="45"/>
        <end position="358"/>
    </location>
</feature>
<dbReference type="InterPro" id="IPR026444">
    <property type="entry name" value="Secre_tail"/>
</dbReference>
<reference evidence="5" key="1">
    <citation type="submission" date="2017-06" db="EMBL/GenBank/DDBJ databases">
        <authorList>
            <person name="Varghese N."/>
            <person name="Submissions S."/>
        </authorList>
    </citation>
    <scope>NUCLEOTIDE SEQUENCE [LARGE SCALE GENOMIC DNA]</scope>
    <source>
        <strain evidence="5">DSM 11116</strain>
    </source>
</reference>
<proteinExistence type="predicted"/>
<dbReference type="InterPro" id="IPR012938">
    <property type="entry name" value="Glc/Sorbosone_DH"/>
</dbReference>
<gene>
    <name evidence="4" type="ORF">SAMN06265337_3056</name>
</gene>
<dbReference type="SUPFAM" id="SSF50952">
    <property type="entry name" value="Soluble quinoprotein glucose dehydrogenase"/>
    <property type="match status" value="1"/>
</dbReference>
<dbReference type="Proteomes" id="UP000198131">
    <property type="component" value="Unassembled WGS sequence"/>
</dbReference>
<evidence type="ECO:0000313" key="4">
    <source>
        <dbReference type="EMBL" id="SNC75791.1"/>
    </source>
</evidence>
<dbReference type="EMBL" id="FYEW01000002">
    <property type="protein sequence ID" value="SNC75791.1"/>
    <property type="molecule type" value="Genomic_DNA"/>
</dbReference>
<evidence type="ECO:0000259" key="3">
    <source>
        <dbReference type="Pfam" id="PF18962"/>
    </source>
</evidence>
<organism evidence="4 5">
    <name type="scientific">Hymenobacter gelipurpurascens</name>
    <dbReference type="NCBI Taxonomy" id="89968"/>
    <lineage>
        <taxon>Bacteria</taxon>
        <taxon>Pseudomonadati</taxon>
        <taxon>Bacteroidota</taxon>
        <taxon>Cytophagia</taxon>
        <taxon>Cytophagales</taxon>
        <taxon>Hymenobacteraceae</taxon>
        <taxon>Hymenobacter</taxon>
    </lineage>
</organism>
<evidence type="ECO:0000313" key="5">
    <source>
        <dbReference type="Proteomes" id="UP000198131"/>
    </source>
</evidence>
<sequence length="466" mass="49801">MKLLVTLFLAGALFTCSTSAQTLPVLTTFPVGNSTVTVSALSTGLQVPWELVWGPDNFIWMTERGGRISRVNPTTGAVSPLITLPDVATSSEGGLLGMALHPDFTTSPYVYVVYNYNDNGYKEKLVRLTYANGTLGQPLVLLGNIAATSTHSGSRLLILPDRTLLMTTGDAQDRPAAQDRASLNGKILRLNLDGSIPADNPVASNYSYTFGHRNPQGLVRGSNGLLYSSEHGENAEDEVNIIEPNRNYGWPTVEGLCNLSAEQAYCTANNVREPIFTWAPTVGVAALTYYDHPAIPGWRNSLLAATLRGSKLTQIPLNATGTTAGEGVFSLTSFGRLRAICVSPQGRVYVGTSNQDGRGNPASTDDRILVLENLAYVATPTTAVRQEALGLWPNPARHSVTLRLPAPTSTPAPLELRDALGRVVRTSRFAAGQSAIEISLAGLRPGVYSAQVLTAAGRITQRLLVE</sequence>
<dbReference type="Gene3D" id="2.120.10.30">
    <property type="entry name" value="TolB, C-terminal domain"/>
    <property type="match status" value="1"/>
</dbReference>
<dbReference type="InterPro" id="IPR011041">
    <property type="entry name" value="Quinoprot_gluc/sorb_DH_b-prop"/>
</dbReference>
<name>A0A212UCI6_9BACT</name>
<keyword evidence="1" id="KW-0732">Signal</keyword>
<keyword evidence="5" id="KW-1185">Reference proteome</keyword>
<feature type="chain" id="PRO_5012329613" evidence="1">
    <location>
        <begin position="21"/>
        <end position="466"/>
    </location>
</feature>
<evidence type="ECO:0000259" key="2">
    <source>
        <dbReference type="Pfam" id="PF07995"/>
    </source>
</evidence>
<dbReference type="PANTHER" id="PTHR19328">
    <property type="entry name" value="HEDGEHOG-INTERACTING PROTEIN"/>
    <property type="match status" value="1"/>
</dbReference>
<dbReference type="Pfam" id="PF07995">
    <property type="entry name" value="GSDH"/>
    <property type="match status" value="1"/>
</dbReference>
<dbReference type="NCBIfam" id="TIGR04183">
    <property type="entry name" value="Por_Secre_tail"/>
    <property type="match status" value="1"/>
</dbReference>
<feature type="signal peptide" evidence="1">
    <location>
        <begin position="1"/>
        <end position="20"/>
    </location>
</feature>
<dbReference type="AlphaFoldDB" id="A0A212UCI6"/>
<accession>A0A212UCI6</accession>